<dbReference type="Gene3D" id="1.10.10.60">
    <property type="entry name" value="Homeodomain-like"/>
    <property type="match status" value="1"/>
</dbReference>
<evidence type="ECO:0000313" key="3">
    <source>
        <dbReference type="EMBL" id="MPM91841.1"/>
    </source>
</evidence>
<keyword evidence="1" id="KW-0238">DNA-binding</keyword>
<comment type="caution">
    <text evidence="3">The sequence shown here is derived from an EMBL/GenBank/DDBJ whole genome shotgun (WGS) entry which is preliminary data.</text>
</comment>
<feature type="domain" description="HTH tetR-type" evidence="2">
    <location>
        <begin position="1"/>
        <end position="37"/>
    </location>
</feature>
<protein>
    <recommendedName>
        <fullName evidence="2">HTH tetR-type domain-containing protein</fullName>
    </recommendedName>
</protein>
<dbReference type="AlphaFoldDB" id="A0A645DRB4"/>
<organism evidence="3">
    <name type="scientific">bioreactor metagenome</name>
    <dbReference type="NCBI Taxonomy" id="1076179"/>
    <lineage>
        <taxon>unclassified sequences</taxon>
        <taxon>metagenomes</taxon>
        <taxon>ecological metagenomes</taxon>
    </lineage>
</organism>
<gene>
    <name evidence="3" type="ORF">SDC9_138975</name>
</gene>
<dbReference type="InterPro" id="IPR009057">
    <property type="entry name" value="Homeodomain-like_sf"/>
</dbReference>
<dbReference type="PROSITE" id="PS50977">
    <property type="entry name" value="HTH_TETR_2"/>
    <property type="match status" value="1"/>
</dbReference>
<sequence>MQAIADESQISKSLLFYYFKNKRTLYEDLFKLALSQLNQQRLPAEQTTDFFWMLEAEIKERLRLMQEYPLIFRFIMKVYQDQQDPQLDQTRLFITQLEQQKKKQVLSQIDLLKFTDPEAVSLLYDLIFDLADGYYQRISDQLWKQPEAVIAVFRSYLDSLREHYYRKD</sequence>
<accession>A0A645DRB4</accession>
<proteinExistence type="predicted"/>
<dbReference type="InterPro" id="IPR001647">
    <property type="entry name" value="HTH_TetR"/>
</dbReference>
<dbReference type="SUPFAM" id="SSF46689">
    <property type="entry name" value="Homeodomain-like"/>
    <property type="match status" value="1"/>
</dbReference>
<dbReference type="GO" id="GO:0003677">
    <property type="term" value="F:DNA binding"/>
    <property type="evidence" value="ECO:0007669"/>
    <property type="project" value="UniProtKB-KW"/>
</dbReference>
<dbReference type="Gene3D" id="1.10.357.10">
    <property type="entry name" value="Tetracycline Repressor, domain 2"/>
    <property type="match status" value="1"/>
</dbReference>
<evidence type="ECO:0000259" key="2">
    <source>
        <dbReference type="PROSITE" id="PS50977"/>
    </source>
</evidence>
<dbReference type="InterPro" id="IPR036271">
    <property type="entry name" value="Tet_transcr_reg_TetR-rel_C_sf"/>
</dbReference>
<dbReference type="SUPFAM" id="SSF48498">
    <property type="entry name" value="Tetracyclin repressor-like, C-terminal domain"/>
    <property type="match status" value="1"/>
</dbReference>
<reference evidence="3" key="1">
    <citation type="submission" date="2019-08" db="EMBL/GenBank/DDBJ databases">
        <authorList>
            <person name="Kucharzyk K."/>
            <person name="Murdoch R.W."/>
            <person name="Higgins S."/>
            <person name="Loffler F."/>
        </authorList>
    </citation>
    <scope>NUCLEOTIDE SEQUENCE</scope>
</reference>
<dbReference type="Pfam" id="PF00440">
    <property type="entry name" value="TetR_N"/>
    <property type="match status" value="1"/>
</dbReference>
<dbReference type="EMBL" id="VSSQ01038843">
    <property type="protein sequence ID" value="MPM91841.1"/>
    <property type="molecule type" value="Genomic_DNA"/>
</dbReference>
<name>A0A645DRB4_9ZZZZ</name>
<evidence type="ECO:0000256" key="1">
    <source>
        <dbReference type="ARBA" id="ARBA00023125"/>
    </source>
</evidence>